<evidence type="ECO:0000256" key="1">
    <source>
        <dbReference type="SAM" id="SignalP"/>
    </source>
</evidence>
<accession>A0A937KGU5</accession>
<dbReference type="RefSeq" id="WP_202859351.1">
    <property type="nucleotide sequence ID" value="NZ_JAEUGD010000067.1"/>
</dbReference>
<name>A0A937KGU5_9BACT</name>
<feature type="chain" id="PRO_5037681206" evidence="1">
    <location>
        <begin position="20"/>
        <end position="154"/>
    </location>
</feature>
<gene>
    <name evidence="2" type="ORF">JMN32_26095</name>
</gene>
<dbReference type="PROSITE" id="PS51257">
    <property type="entry name" value="PROKAR_LIPOPROTEIN"/>
    <property type="match status" value="1"/>
</dbReference>
<keyword evidence="1" id="KW-0732">Signal</keyword>
<dbReference type="Gene3D" id="3.10.450.50">
    <property type="match status" value="1"/>
</dbReference>
<dbReference type="SUPFAM" id="SSF54427">
    <property type="entry name" value="NTF2-like"/>
    <property type="match status" value="1"/>
</dbReference>
<reference evidence="2" key="1">
    <citation type="submission" date="2021-01" db="EMBL/GenBank/DDBJ databases">
        <title>Fulvivirga kasyanovii gen. nov., sp nov., a novel member of the phylum Bacteroidetes isolated from seawater in a mussel farm.</title>
        <authorList>
            <person name="Zhao L.-H."/>
            <person name="Wang Z.-J."/>
        </authorList>
    </citation>
    <scope>NUCLEOTIDE SEQUENCE</scope>
    <source>
        <strain evidence="2">29W222</strain>
    </source>
</reference>
<feature type="signal peptide" evidence="1">
    <location>
        <begin position="1"/>
        <end position="19"/>
    </location>
</feature>
<dbReference type="AlphaFoldDB" id="A0A937KGU5"/>
<keyword evidence="3" id="KW-1185">Reference proteome</keyword>
<dbReference type="Proteomes" id="UP000614216">
    <property type="component" value="Unassembled WGS sequence"/>
</dbReference>
<protein>
    <submittedName>
        <fullName evidence="2">Nuclear transport factor 2 family protein</fullName>
    </submittedName>
</protein>
<evidence type="ECO:0000313" key="3">
    <source>
        <dbReference type="Proteomes" id="UP000614216"/>
    </source>
</evidence>
<evidence type="ECO:0000313" key="2">
    <source>
        <dbReference type="EMBL" id="MBL6449810.1"/>
    </source>
</evidence>
<comment type="caution">
    <text evidence="2">The sequence shown here is derived from an EMBL/GenBank/DDBJ whole genome shotgun (WGS) entry which is preliminary data.</text>
</comment>
<dbReference type="EMBL" id="JAEUGD010000067">
    <property type="protein sequence ID" value="MBL6449810.1"/>
    <property type="molecule type" value="Genomic_DNA"/>
</dbReference>
<proteinExistence type="predicted"/>
<sequence>MKTLAYTFLVFLFSNIFYACDDDHPLPPDGEPPCGPLIDSEITAAVLESHLTGFGLRDVGRIMDDYTESSTLTTPEGVFKGLNEIQAYYENLLPAFPADGTIFEIDIQYVKEDIAYIVWHADTPALNVPLGSDTFVVQNGKIMRQTFVAQLQPK</sequence>
<organism evidence="2 3">
    <name type="scientific">Fulvivirga marina</name>
    <dbReference type="NCBI Taxonomy" id="2494733"/>
    <lineage>
        <taxon>Bacteria</taxon>
        <taxon>Pseudomonadati</taxon>
        <taxon>Bacteroidota</taxon>
        <taxon>Cytophagia</taxon>
        <taxon>Cytophagales</taxon>
        <taxon>Fulvivirgaceae</taxon>
        <taxon>Fulvivirga</taxon>
    </lineage>
</organism>
<dbReference type="InterPro" id="IPR032710">
    <property type="entry name" value="NTF2-like_dom_sf"/>
</dbReference>